<reference evidence="1" key="1">
    <citation type="submission" date="2020-05" db="UniProtKB">
        <authorList>
            <consortium name="EnsemblMetazoa"/>
        </authorList>
    </citation>
    <scope>IDENTIFICATION</scope>
    <source>
        <strain evidence="1">Aabys</strain>
    </source>
</reference>
<dbReference type="VEuPathDB" id="VectorBase:MDOMA2_019870"/>
<dbReference type="eggNOG" id="ENOG502T966">
    <property type="taxonomic scope" value="Eukaryota"/>
</dbReference>
<protein>
    <submittedName>
        <fullName evidence="1">Uncharacterized protein</fullName>
    </submittedName>
</protein>
<dbReference type="VEuPathDB" id="VectorBase:MDOA011180"/>
<dbReference type="EnsemblMetazoa" id="MDOA011180-RB">
    <property type="protein sequence ID" value="MDOA011180-PB"/>
    <property type="gene ID" value="MDOA011180"/>
</dbReference>
<dbReference type="AlphaFoldDB" id="A0A1I8N3L9"/>
<dbReference type="OrthoDB" id="6340140at2759"/>
<sequence length="194" mass="22146">MLSRKCQFVMTIGLLSVIWTMLFTGAMARPNLDALLAKQNEVSQLLLDDFLMGNSNGGDKMFHGLKKYHPKQPNYLAKWPGLRDLVFTIDYDDDITTTLENSEFLERLRQLGDTQSNEYYDEIRQYNDDVATINGSGSGGSGNKAKAAKSPANQIIFKEHNTKKNVQFRKKYMSPCHFKICNMGRKRNARFLGY</sequence>
<proteinExistence type="predicted"/>
<evidence type="ECO:0000313" key="1">
    <source>
        <dbReference type="EnsemblMetazoa" id="MDOA011180-PB"/>
    </source>
</evidence>
<organism evidence="1">
    <name type="scientific">Musca domestica</name>
    <name type="common">House fly</name>
    <dbReference type="NCBI Taxonomy" id="7370"/>
    <lineage>
        <taxon>Eukaryota</taxon>
        <taxon>Metazoa</taxon>
        <taxon>Ecdysozoa</taxon>
        <taxon>Arthropoda</taxon>
        <taxon>Hexapoda</taxon>
        <taxon>Insecta</taxon>
        <taxon>Pterygota</taxon>
        <taxon>Neoptera</taxon>
        <taxon>Endopterygota</taxon>
        <taxon>Diptera</taxon>
        <taxon>Brachycera</taxon>
        <taxon>Muscomorpha</taxon>
        <taxon>Muscoidea</taxon>
        <taxon>Muscidae</taxon>
        <taxon>Musca</taxon>
    </lineage>
</organism>
<gene>
    <name evidence="1" type="primary">101889869</name>
</gene>
<accession>A0A1I8N3L9</accession>
<name>A0A1I8N3L9_MUSDO</name>